<protein>
    <submittedName>
        <fullName evidence="1">Uncharacterized protein</fullName>
    </submittedName>
</protein>
<name>A0AAD6AIN8_9TELE</name>
<accession>A0AAD6AIN8</accession>
<evidence type="ECO:0000313" key="1">
    <source>
        <dbReference type="EMBL" id="KAJ4925494.1"/>
    </source>
</evidence>
<dbReference type="Proteomes" id="UP001219934">
    <property type="component" value="Unassembled WGS sequence"/>
</dbReference>
<dbReference type="EMBL" id="JAPTMU010000021">
    <property type="protein sequence ID" value="KAJ4925494.1"/>
    <property type="molecule type" value="Genomic_DNA"/>
</dbReference>
<keyword evidence="2" id="KW-1185">Reference proteome</keyword>
<evidence type="ECO:0000313" key="2">
    <source>
        <dbReference type="Proteomes" id="UP001219934"/>
    </source>
</evidence>
<gene>
    <name evidence="1" type="ORF">JOQ06_018224</name>
</gene>
<dbReference type="PANTHER" id="PTHR45913">
    <property type="entry name" value="EPM2A-INTERACTING PROTEIN 1"/>
    <property type="match status" value="1"/>
</dbReference>
<proteinExistence type="predicted"/>
<sequence length="182" mass="20903">MNKLDRHLQTKHPLHRDKSKDFFICKEESFKKQCFDGGKAFKGNGGALRASYQVSLHIAKAKKPHSIGEQLIKPCLKDVCLSVLESSARKWGQSMSTYSSTVRYGGSPREKFYRECGSMREQLMAYLKNEDANLVKHFEDKRWLARFAYLVDIFNKLNMLNTSLQGKENSILDLEDGIQGFE</sequence>
<dbReference type="PANTHER" id="PTHR45913:SF19">
    <property type="entry name" value="LOW QUALITY PROTEIN: ZINC FINGER BED DOMAIN-CONTAINING PROTEIN 5-LIKE"/>
    <property type="match status" value="1"/>
</dbReference>
<reference evidence="1" key="1">
    <citation type="submission" date="2022-11" db="EMBL/GenBank/DDBJ databases">
        <title>Chromosome-level genome of Pogonophryne albipinna.</title>
        <authorList>
            <person name="Jo E."/>
        </authorList>
    </citation>
    <scope>NUCLEOTIDE SEQUENCE</scope>
    <source>
        <strain evidence="1">SGF0006</strain>
        <tissue evidence="1">Muscle</tissue>
    </source>
</reference>
<dbReference type="AlphaFoldDB" id="A0AAD6AIN8"/>
<organism evidence="1 2">
    <name type="scientific">Pogonophryne albipinna</name>
    <dbReference type="NCBI Taxonomy" id="1090488"/>
    <lineage>
        <taxon>Eukaryota</taxon>
        <taxon>Metazoa</taxon>
        <taxon>Chordata</taxon>
        <taxon>Craniata</taxon>
        <taxon>Vertebrata</taxon>
        <taxon>Euteleostomi</taxon>
        <taxon>Actinopterygii</taxon>
        <taxon>Neopterygii</taxon>
        <taxon>Teleostei</taxon>
        <taxon>Neoteleostei</taxon>
        <taxon>Acanthomorphata</taxon>
        <taxon>Eupercaria</taxon>
        <taxon>Perciformes</taxon>
        <taxon>Notothenioidei</taxon>
        <taxon>Pogonophryne</taxon>
    </lineage>
</organism>
<comment type="caution">
    <text evidence="1">The sequence shown here is derived from an EMBL/GenBank/DDBJ whole genome shotgun (WGS) entry which is preliminary data.</text>
</comment>